<dbReference type="Pfam" id="PF01047">
    <property type="entry name" value="MarR"/>
    <property type="match status" value="1"/>
</dbReference>
<proteinExistence type="predicted"/>
<evidence type="ECO:0000256" key="2">
    <source>
        <dbReference type="ARBA" id="ARBA00023125"/>
    </source>
</evidence>
<dbReference type="InterPro" id="IPR023187">
    <property type="entry name" value="Tscrpt_reg_MarR-type_CS"/>
</dbReference>
<keyword evidence="1" id="KW-0805">Transcription regulation</keyword>
<dbReference type="InterPro" id="IPR036388">
    <property type="entry name" value="WH-like_DNA-bd_sf"/>
</dbReference>
<evidence type="ECO:0000256" key="1">
    <source>
        <dbReference type="ARBA" id="ARBA00023015"/>
    </source>
</evidence>
<dbReference type="SUPFAM" id="SSF46785">
    <property type="entry name" value="Winged helix' DNA-binding domain"/>
    <property type="match status" value="1"/>
</dbReference>
<dbReference type="InterPro" id="IPR039422">
    <property type="entry name" value="MarR/SlyA-like"/>
</dbReference>
<dbReference type="RefSeq" id="WP_377530881.1">
    <property type="nucleotide sequence ID" value="NZ_JBHTLD010000205.1"/>
</dbReference>
<sequence length="171" mass="19764">CRYRYIKCMYIYLHHHSKQRLDMKIEEEIKQGSFKSEFQKAYINVLYTSGYLEQKQSALFKPHGITLPQYNVLRILRGQHPKPATISLLIERMLDKTSNASRIVDKLEAKELVTRKQCPADRRTVDVLITPKGLDLLKEMDVLEGGKGTGITNLTEDEAAQLNMLLDKIRD</sequence>
<evidence type="ECO:0000256" key="3">
    <source>
        <dbReference type="ARBA" id="ARBA00023163"/>
    </source>
</evidence>
<accession>A0ABW3SSZ8</accession>
<evidence type="ECO:0000313" key="6">
    <source>
        <dbReference type="Proteomes" id="UP001597094"/>
    </source>
</evidence>
<keyword evidence="2" id="KW-0238">DNA-binding</keyword>
<dbReference type="PRINTS" id="PR00598">
    <property type="entry name" value="HTHMARR"/>
</dbReference>
<dbReference type="PROSITE" id="PS50995">
    <property type="entry name" value="HTH_MARR_2"/>
    <property type="match status" value="1"/>
</dbReference>
<evidence type="ECO:0000259" key="4">
    <source>
        <dbReference type="PROSITE" id="PS50995"/>
    </source>
</evidence>
<keyword evidence="3" id="KW-0804">Transcription</keyword>
<dbReference type="PANTHER" id="PTHR33164:SF43">
    <property type="entry name" value="HTH-TYPE TRANSCRIPTIONAL REPRESSOR YETL"/>
    <property type="match status" value="1"/>
</dbReference>
<dbReference type="SMART" id="SM00347">
    <property type="entry name" value="HTH_MARR"/>
    <property type="match status" value="1"/>
</dbReference>
<feature type="domain" description="HTH marR-type" evidence="4">
    <location>
        <begin position="35"/>
        <end position="171"/>
    </location>
</feature>
<evidence type="ECO:0000313" key="5">
    <source>
        <dbReference type="EMBL" id="MFD1188044.1"/>
    </source>
</evidence>
<feature type="non-terminal residue" evidence="5">
    <location>
        <position position="1"/>
    </location>
</feature>
<gene>
    <name evidence="5" type="ORF">ACFQ2O_17660</name>
</gene>
<name>A0ABW3SSZ8_9BACT</name>
<reference evidence="6" key="1">
    <citation type="journal article" date="2019" name="Int. J. Syst. Evol. Microbiol.">
        <title>The Global Catalogue of Microorganisms (GCM) 10K type strain sequencing project: providing services to taxonomists for standard genome sequencing and annotation.</title>
        <authorList>
            <consortium name="The Broad Institute Genomics Platform"/>
            <consortium name="The Broad Institute Genome Sequencing Center for Infectious Disease"/>
            <person name="Wu L."/>
            <person name="Ma J."/>
        </authorList>
    </citation>
    <scope>NUCLEOTIDE SEQUENCE [LARGE SCALE GENOMIC DNA]</scope>
    <source>
        <strain evidence="6">JCM 31319</strain>
    </source>
</reference>
<dbReference type="EMBL" id="JBHTLD010000205">
    <property type="protein sequence ID" value="MFD1188044.1"/>
    <property type="molecule type" value="Genomic_DNA"/>
</dbReference>
<dbReference type="Gene3D" id="1.10.10.10">
    <property type="entry name" value="Winged helix-like DNA-binding domain superfamily/Winged helix DNA-binding domain"/>
    <property type="match status" value="1"/>
</dbReference>
<keyword evidence="6" id="KW-1185">Reference proteome</keyword>
<dbReference type="PANTHER" id="PTHR33164">
    <property type="entry name" value="TRANSCRIPTIONAL REGULATOR, MARR FAMILY"/>
    <property type="match status" value="1"/>
</dbReference>
<dbReference type="InterPro" id="IPR000835">
    <property type="entry name" value="HTH_MarR-typ"/>
</dbReference>
<dbReference type="PROSITE" id="PS01117">
    <property type="entry name" value="HTH_MARR_1"/>
    <property type="match status" value="1"/>
</dbReference>
<organism evidence="5 6">
    <name type="scientific">Pontibacter rugosus</name>
    <dbReference type="NCBI Taxonomy" id="1745966"/>
    <lineage>
        <taxon>Bacteria</taxon>
        <taxon>Pseudomonadati</taxon>
        <taxon>Bacteroidota</taxon>
        <taxon>Cytophagia</taxon>
        <taxon>Cytophagales</taxon>
        <taxon>Hymenobacteraceae</taxon>
        <taxon>Pontibacter</taxon>
    </lineage>
</organism>
<dbReference type="InterPro" id="IPR036390">
    <property type="entry name" value="WH_DNA-bd_sf"/>
</dbReference>
<protein>
    <submittedName>
        <fullName evidence="5">MarR family winged helix-turn-helix transcriptional regulator</fullName>
    </submittedName>
</protein>
<dbReference type="Proteomes" id="UP001597094">
    <property type="component" value="Unassembled WGS sequence"/>
</dbReference>
<comment type="caution">
    <text evidence="5">The sequence shown here is derived from an EMBL/GenBank/DDBJ whole genome shotgun (WGS) entry which is preliminary data.</text>
</comment>